<keyword evidence="3" id="KW-0808">Transferase</keyword>
<dbReference type="Pfam" id="PF01035">
    <property type="entry name" value="DNA_binding_1"/>
    <property type="match status" value="1"/>
</dbReference>
<evidence type="ECO:0000256" key="1">
    <source>
        <dbReference type="ARBA" id="ARBA00001286"/>
    </source>
</evidence>
<evidence type="ECO:0000256" key="4">
    <source>
        <dbReference type="ARBA" id="ARBA00022763"/>
    </source>
</evidence>
<evidence type="ECO:0000256" key="6">
    <source>
        <dbReference type="ARBA" id="ARBA00049348"/>
    </source>
</evidence>
<sequence>MTFAEKVYQVVKSIPQGEIMTYRAVAKLAHSPRAFRAVGNVLNKNRDPQIPCHRVIRSDGRLGGYNGGVDKKRFLLKQEGVKI</sequence>
<dbReference type="PROSITE" id="PS00374">
    <property type="entry name" value="MGMT"/>
    <property type="match status" value="1"/>
</dbReference>
<dbReference type="CDD" id="cd06445">
    <property type="entry name" value="ATase"/>
    <property type="match status" value="1"/>
</dbReference>
<organism evidence="8 9">
    <name type="scientific">Candidatus Nealsonbacteria bacterium RIFCSPLOWO2_01_FULL_43_32</name>
    <dbReference type="NCBI Taxonomy" id="1801672"/>
    <lineage>
        <taxon>Bacteria</taxon>
        <taxon>Candidatus Nealsoniibacteriota</taxon>
    </lineage>
</organism>
<keyword evidence="5" id="KW-0234">DNA repair</keyword>
<dbReference type="GO" id="GO:0006281">
    <property type="term" value="P:DNA repair"/>
    <property type="evidence" value="ECO:0007669"/>
    <property type="project" value="UniProtKB-KW"/>
</dbReference>
<keyword evidence="4" id="KW-0227">DNA damage</keyword>
<evidence type="ECO:0000256" key="2">
    <source>
        <dbReference type="ARBA" id="ARBA00022603"/>
    </source>
</evidence>
<name>A0A1G2EED7_9BACT</name>
<dbReference type="SUPFAM" id="SSF46767">
    <property type="entry name" value="Methylated DNA-protein cysteine methyltransferase, C-terminal domain"/>
    <property type="match status" value="1"/>
</dbReference>
<evidence type="ECO:0000313" key="9">
    <source>
        <dbReference type="Proteomes" id="UP000178647"/>
    </source>
</evidence>
<dbReference type="InterPro" id="IPR036388">
    <property type="entry name" value="WH-like_DNA-bd_sf"/>
</dbReference>
<feature type="domain" description="Methylated-DNA-[protein]-cysteine S-methyltransferase DNA binding" evidence="7">
    <location>
        <begin position="3"/>
        <end position="81"/>
    </location>
</feature>
<comment type="catalytic activity">
    <reaction evidence="1">
        <text>a 4-O-methyl-thymidine in DNA + L-cysteinyl-[protein] = a thymidine in DNA + S-methyl-L-cysteinyl-[protein]</text>
        <dbReference type="Rhea" id="RHEA:53428"/>
        <dbReference type="Rhea" id="RHEA-COMP:10131"/>
        <dbReference type="Rhea" id="RHEA-COMP:10132"/>
        <dbReference type="Rhea" id="RHEA-COMP:13555"/>
        <dbReference type="Rhea" id="RHEA-COMP:13556"/>
        <dbReference type="ChEBI" id="CHEBI:29950"/>
        <dbReference type="ChEBI" id="CHEBI:82612"/>
        <dbReference type="ChEBI" id="CHEBI:137386"/>
        <dbReference type="ChEBI" id="CHEBI:137387"/>
        <dbReference type="EC" id="2.1.1.63"/>
    </reaction>
</comment>
<keyword evidence="2" id="KW-0489">Methyltransferase</keyword>
<dbReference type="GO" id="GO:0032259">
    <property type="term" value="P:methylation"/>
    <property type="evidence" value="ECO:0007669"/>
    <property type="project" value="UniProtKB-KW"/>
</dbReference>
<dbReference type="Gene3D" id="1.10.10.10">
    <property type="entry name" value="Winged helix-like DNA-binding domain superfamily/Winged helix DNA-binding domain"/>
    <property type="match status" value="1"/>
</dbReference>
<dbReference type="AlphaFoldDB" id="A0A1G2EED7"/>
<dbReference type="InterPro" id="IPR036217">
    <property type="entry name" value="MethylDNA_cys_MeTrfase_DNAb"/>
</dbReference>
<dbReference type="PANTHER" id="PTHR10815">
    <property type="entry name" value="METHYLATED-DNA--PROTEIN-CYSTEINE METHYLTRANSFERASE"/>
    <property type="match status" value="1"/>
</dbReference>
<gene>
    <name evidence="8" type="ORF">A2896_02835</name>
</gene>
<proteinExistence type="predicted"/>
<evidence type="ECO:0000256" key="5">
    <source>
        <dbReference type="ARBA" id="ARBA00023204"/>
    </source>
</evidence>
<comment type="caution">
    <text evidence="8">The sequence shown here is derived from an EMBL/GenBank/DDBJ whole genome shotgun (WGS) entry which is preliminary data.</text>
</comment>
<reference evidence="8 9" key="1">
    <citation type="journal article" date="2016" name="Nat. Commun.">
        <title>Thousands of microbial genomes shed light on interconnected biogeochemical processes in an aquifer system.</title>
        <authorList>
            <person name="Anantharaman K."/>
            <person name="Brown C.T."/>
            <person name="Hug L.A."/>
            <person name="Sharon I."/>
            <person name="Castelle C.J."/>
            <person name="Probst A.J."/>
            <person name="Thomas B.C."/>
            <person name="Singh A."/>
            <person name="Wilkins M.J."/>
            <person name="Karaoz U."/>
            <person name="Brodie E.L."/>
            <person name="Williams K.H."/>
            <person name="Hubbard S.S."/>
            <person name="Banfield J.F."/>
        </authorList>
    </citation>
    <scope>NUCLEOTIDE SEQUENCE [LARGE SCALE GENOMIC DNA]</scope>
</reference>
<dbReference type="STRING" id="1801672.A2896_02835"/>
<dbReference type="PANTHER" id="PTHR10815:SF13">
    <property type="entry name" value="METHYLATED-DNA--PROTEIN-CYSTEINE METHYLTRANSFERASE"/>
    <property type="match status" value="1"/>
</dbReference>
<evidence type="ECO:0000259" key="7">
    <source>
        <dbReference type="Pfam" id="PF01035"/>
    </source>
</evidence>
<dbReference type="InterPro" id="IPR014048">
    <property type="entry name" value="MethylDNA_cys_MeTrfase_DNA-bd"/>
</dbReference>
<comment type="catalytic activity">
    <reaction evidence="6">
        <text>a 6-O-methyl-2'-deoxyguanosine in DNA + L-cysteinyl-[protein] = S-methyl-L-cysteinyl-[protein] + a 2'-deoxyguanosine in DNA</text>
        <dbReference type="Rhea" id="RHEA:24000"/>
        <dbReference type="Rhea" id="RHEA-COMP:10131"/>
        <dbReference type="Rhea" id="RHEA-COMP:10132"/>
        <dbReference type="Rhea" id="RHEA-COMP:11367"/>
        <dbReference type="Rhea" id="RHEA-COMP:11368"/>
        <dbReference type="ChEBI" id="CHEBI:29950"/>
        <dbReference type="ChEBI" id="CHEBI:82612"/>
        <dbReference type="ChEBI" id="CHEBI:85445"/>
        <dbReference type="ChEBI" id="CHEBI:85448"/>
        <dbReference type="EC" id="2.1.1.63"/>
    </reaction>
</comment>
<dbReference type="GO" id="GO:0003908">
    <property type="term" value="F:methylated-DNA-[protein]-cysteine S-methyltransferase activity"/>
    <property type="evidence" value="ECO:0007669"/>
    <property type="project" value="UniProtKB-EC"/>
</dbReference>
<evidence type="ECO:0000313" key="8">
    <source>
        <dbReference type="EMBL" id="OGZ24165.1"/>
    </source>
</evidence>
<dbReference type="Proteomes" id="UP000178647">
    <property type="component" value="Unassembled WGS sequence"/>
</dbReference>
<accession>A0A1G2EED7</accession>
<dbReference type="NCBIfam" id="TIGR00589">
    <property type="entry name" value="ogt"/>
    <property type="match status" value="1"/>
</dbReference>
<dbReference type="EMBL" id="MHMH01000018">
    <property type="protein sequence ID" value="OGZ24165.1"/>
    <property type="molecule type" value="Genomic_DNA"/>
</dbReference>
<dbReference type="InterPro" id="IPR001497">
    <property type="entry name" value="MethylDNA_cys_MeTrfase_AS"/>
</dbReference>
<protein>
    <recommendedName>
        <fullName evidence="7">Methylated-DNA-[protein]-cysteine S-methyltransferase DNA binding domain-containing protein</fullName>
    </recommendedName>
</protein>
<evidence type="ECO:0000256" key="3">
    <source>
        <dbReference type="ARBA" id="ARBA00022679"/>
    </source>
</evidence>